<dbReference type="AlphaFoldDB" id="A0A7C4U1V5"/>
<comment type="caution">
    <text evidence="1">The sequence shown here is derived from an EMBL/GenBank/DDBJ whole genome shotgun (WGS) entry which is preliminary data.</text>
</comment>
<proteinExistence type="predicted"/>
<gene>
    <name evidence="1" type="ORF">ENV82_00150</name>
</gene>
<sequence length="207" mass="24284">MEKEKVVDKGRPPTYFTLTPFGLLLALAVVQDPSTFEFDPKYNNMLPYVLGKKEFFKEHGQIDLFKKRLEAALLREFSLLEDLLNNLFTPSPVENLPLDPHKTFKVIKSFFQQISETDNPFQKMVELEKAIKEIEVASDESCKAVLDRLQYNFYFTIEDPDEASKLWSLCKKDSELKAYIQQQMAHLEEKCRLMLDNIRAWQKFMQS</sequence>
<dbReference type="EMBL" id="DTHV01000007">
    <property type="protein sequence ID" value="HGW59845.1"/>
    <property type="molecule type" value="Genomic_DNA"/>
</dbReference>
<protein>
    <submittedName>
        <fullName evidence="1">Uncharacterized protein</fullName>
    </submittedName>
</protein>
<accession>A0A7C4U1V5</accession>
<reference evidence="1" key="1">
    <citation type="journal article" date="2020" name="mSystems">
        <title>Genome- and Community-Level Interaction Insights into Carbon Utilization and Element Cycling Functions of Hydrothermarchaeota in Hydrothermal Sediment.</title>
        <authorList>
            <person name="Zhou Z."/>
            <person name="Liu Y."/>
            <person name="Xu W."/>
            <person name="Pan J."/>
            <person name="Luo Z.H."/>
            <person name="Li M."/>
        </authorList>
    </citation>
    <scope>NUCLEOTIDE SEQUENCE [LARGE SCALE GENOMIC DNA]</scope>
    <source>
        <strain evidence="1">SpSt-794</strain>
    </source>
</reference>
<evidence type="ECO:0000313" key="1">
    <source>
        <dbReference type="EMBL" id="HGW59845.1"/>
    </source>
</evidence>
<organism evidence="1">
    <name type="scientific">Caldisericum exile</name>
    <dbReference type="NCBI Taxonomy" id="693075"/>
    <lineage>
        <taxon>Bacteria</taxon>
        <taxon>Pseudomonadati</taxon>
        <taxon>Caldisericota/Cryosericota group</taxon>
        <taxon>Caldisericota</taxon>
        <taxon>Caldisericia</taxon>
        <taxon>Caldisericales</taxon>
        <taxon>Caldisericaceae</taxon>
        <taxon>Caldisericum</taxon>
    </lineage>
</organism>
<name>A0A7C4U1V5_9BACT</name>